<gene>
    <name evidence="3" type="ORF">R7226_07850</name>
</gene>
<dbReference type="GO" id="GO:0016787">
    <property type="term" value="F:hydrolase activity"/>
    <property type="evidence" value="ECO:0007669"/>
    <property type="project" value="UniProtKB-KW"/>
</dbReference>
<evidence type="ECO:0000256" key="1">
    <source>
        <dbReference type="ARBA" id="ARBA00022801"/>
    </source>
</evidence>
<dbReference type="PANTHER" id="PTHR43798">
    <property type="entry name" value="MONOACYLGLYCEROL LIPASE"/>
    <property type="match status" value="1"/>
</dbReference>
<name>A0ABU4HQC7_9ACTN</name>
<dbReference type="InterPro" id="IPR029058">
    <property type="entry name" value="AB_hydrolase_fold"/>
</dbReference>
<dbReference type="SUPFAM" id="SSF53474">
    <property type="entry name" value="alpha/beta-Hydrolases"/>
    <property type="match status" value="1"/>
</dbReference>
<protein>
    <submittedName>
        <fullName evidence="3">Alpha/beta hydrolase</fullName>
    </submittedName>
</protein>
<accession>A0ABU4HQC7</accession>
<evidence type="ECO:0000259" key="2">
    <source>
        <dbReference type="Pfam" id="PF00561"/>
    </source>
</evidence>
<evidence type="ECO:0000313" key="3">
    <source>
        <dbReference type="EMBL" id="MDW5594244.1"/>
    </source>
</evidence>
<dbReference type="InterPro" id="IPR000073">
    <property type="entry name" value="AB_hydrolase_1"/>
</dbReference>
<dbReference type="RefSeq" id="WP_318596515.1">
    <property type="nucleotide sequence ID" value="NZ_JAWSTH010000014.1"/>
</dbReference>
<comment type="caution">
    <text evidence="3">The sequence shown here is derived from an EMBL/GenBank/DDBJ whole genome shotgun (WGS) entry which is preliminary data.</text>
</comment>
<evidence type="ECO:0000313" key="4">
    <source>
        <dbReference type="Proteomes" id="UP001284601"/>
    </source>
</evidence>
<dbReference type="EMBL" id="JAWSTH010000014">
    <property type="protein sequence ID" value="MDW5594244.1"/>
    <property type="molecule type" value="Genomic_DNA"/>
</dbReference>
<dbReference type="InterPro" id="IPR050266">
    <property type="entry name" value="AB_hydrolase_sf"/>
</dbReference>
<keyword evidence="1 3" id="KW-0378">Hydrolase</keyword>
<dbReference type="Gene3D" id="3.40.50.1820">
    <property type="entry name" value="alpha/beta hydrolase"/>
    <property type="match status" value="1"/>
</dbReference>
<feature type="domain" description="AB hydrolase-1" evidence="2">
    <location>
        <begin position="28"/>
        <end position="278"/>
    </location>
</feature>
<dbReference type="Pfam" id="PF00561">
    <property type="entry name" value="Abhydrolase_1"/>
    <property type="match status" value="1"/>
</dbReference>
<reference evidence="3 4" key="2">
    <citation type="submission" date="2023-10" db="EMBL/GenBank/DDBJ databases">
        <authorList>
            <person name="Han X.F."/>
        </authorList>
    </citation>
    <scope>NUCLEOTIDE SEQUENCE [LARGE SCALE GENOMIC DNA]</scope>
    <source>
        <strain evidence="3 4">KCTC 39840</strain>
    </source>
</reference>
<keyword evidence="4" id="KW-1185">Reference proteome</keyword>
<organism evidence="3 4">
    <name type="scientific">Conexibacter stalactiti</name>
    <dbReference type="NCBI Taxonomy" id="1940611"/>
    <lineage>
        <taxon>Bacteria</taxon>
        <taxon>Bacillati</taxon>
        <taxon>Actinomycetota</taxon>
        <taxon>Thermoleophilia</taxon>
        <taxon>Solirubrobacterales</taxon>
        <taxon>Conexibacteraceae</taxon>
        <taxon>Conexibacter</taxon>
    </lineage>
</organism>
<dbReference type="Proteomes" id="UP001284601">
    <property type="component" value="Unassembled WGS sequence"/>
</dbReference>
<reference evidence="4" key="1">
    <citation type="submission" date="2023-07" db="EMBL/GenBank/DDBJ databases">
        <title>Conexibacter stalactiti sp. nov., isolated from stalactites in a lava cave and emended description of the genus Conexibacter.</title>
        <authorList>
            <person name="Lee S.D."/>
        </authorList>
    </citation>
    <scope>NUCLEOTIDE SEQUENCE [LARGE SCALE GENOMIC DNA]</scope>
    <source>
        <strain evidence="4">KCTC 39840</strain>
    </source>
</reference>
<proteinExistence type="predicted"/>
<sequence length="293" mass="30601">MSEREALHAAVVETALGPVEHAVLGDGPPVLVVHGSPGGIDQAAIMARFLVAAGCRAIVLSRPGYLGSELGERTTIDQQADLLAALLDALGIERAGVLAWSGGGPSSYRLAIGHPRRVAGLVVLAGVSGAIARPAEGLSEKLMFSTRFGDWLLRVLAAHAPEQLISATLDSEGSLDEEQLKQRASEVFADADKRAFVVDLASTVTHRDRDAGLDNDWARFAAIESLELERVAVPALLVQGSADTDVTPDHSDRAAAAIPGAELLTLDGGTHLAFWTHPEAAAAQARALDVLRG</sequence>
<dbReference type="PANTHER" id="PTHR43798:SF31">
    <property type="entry name" value="AB HYDROLASE SUPERFAMILY PROTEIN YCLE"/>
    <property type="match status" value="1"/>
</dbReference>